<evidence type="ECO:0000256" key="1">
    <source>
        <dbReference type="ARBA" id="ARBA00000085"/>
    </source>
</evidence>
<dbReference type="SMART" id="SM01231">
    <property type="entry name" value="H-kinase_dim"/>
    <property type="match status" value="1"/>
</dbReference>
<dbReference type="PROSITE" id="PS50109">
    <property type="entry name" value="HIS_KIN"/>
    <property type="match status" value="1"/>
</dbReference>
<dbReference type="Gene3D" id="1.20.120.160">
    <property type="entry name" value="HPT domain"/>
    <property type="match status" value="1"/>
</dbReference>
<dbReference type="SUPFAM" id="SSF47384">
    <property type="entry name" value="Homodimeric domain of signal transducing histidine kinase"/>
    <property type="match status" value="1"/>
</dbReference>
<dbReference type="Gene3D" id="2.30.30.40">
    <property type="entry name" value="SH3 Domains"/>
    <property type="match status" value="1"/>
</dbReference>
<dbReference type="PROSITE" id="PS50894">
    <property type="entry name" value="HPT"/>
    <property type="match status" value="1"/>
</dbReference>
<keyword evidence="4" id="KW-0808">Transferase</keyword>
<evidence type="ECO:0000259" key="8">
    <source>
        <dbReference type="PROSITE" id="PS50109"/>
    </source>
</evidence>
<feature type="domain" description="CheW-like" evidence="9">
    <location>
        <begin position="544"/>
        <end position="674"/>
    </location>
</feature>
<dbReference type="Pfam" id="PF02895">
    <property type="entry name" value="H-kinase_dim"/>
    <property type="match status" value="1"/>
</dbReference>
<comment type="caution">
    <text evidence="11">The sequence shown here is derived from an EMBL/GenBank/DDBJ whole genome shotgun (WGS) entry which is preliminary data.</text>
</comment>
<dbReference type="InterPro" id="IPR005467">
    <property type="entry name" value="His_kinase_dom"/>
</dbReference>
<dbReference type="SMART" id="SM00073">
    <property type="entry name" value="HPT"/>
    <property type="match status" value="1"/>
</dbReference>
<keyword evidence="3 7" id="KW-0597">Phosphoprotein</keyword>
<dbReference type="EC" id="2.7.13.3" evidence="2"/>
<dbReference type="PANTHER" id="PTHR43395">
    <property type="entry name" value="SENSOR HISTIDINE KINASE CHEA"/>
    <property type="match status" value="1"/>
</dbReference>
<dbReference type="InterPro" id="IPR037006">
    <property type="entry name" value="CheA-like_homodim_sf"/>
</dbReference>
<evidence type="ECO:0000259" key="10">
    <source>
        <dbReference type="PROSITE" id="PS50894"/>
    </source>
</evidence>
<evidence type="ECO:0000256" key="3">
    <source>
        <dbReference type="ARBA" id="ARBA00022553"/>
    </source>
</evidence>
<proteinExistence type="predicted"/>
<dbReference type="InterPro" id="IPR004105">
    <property type="entry name" value="CheA-like_dim"/>
</dbReference>
<organism evidence="11 12">
    <name type="scientific">Bradyrhizobium aeschynomenes</name>
    <dbReference type="NCBI Taxonomy" id="2734909"/>
    <lineage>
        <taxon>Bacteria</taxon>
        <taxon>Pseudomonadati</taxon>
        <taxon>Pseudomonadota</taxon>
        <taxon>Alphaproteobacteria</taxon>
        <taxon>Hyphomicrobiales</taxon>
        <taxon>Nitrobacteraceae</taxon>
        <taxon>Bradyrhizobium</taxon>
    </lineage>
</organism>
<dbReference type="PANTHER" id="PTHR43395:SF1">
    <property type="entry name" value="CHEMOTAXIS PROTEIN CHEA"/>
    <property type="match status" value="1"/>
</dbReference>
<dbReference type="SUPFAM" id="SSF55874">
    <property type="entry name" value="ATPase domain of HSP90 chaperone/DNA topoisomerase II/histidine kinase"/>
    <property type="match status" value="1"/>
</dbReference>
<dbReference type="SMART" id="SM00260">
    <property type="entry name" value="CheW"/>
    <property type="match status" value="1"/>
</dbReference>
<keyword evidence="12" id="KW-1185">Reference proteome</keyword>
<dbReference type="EMBL" id="JABFDN010000006">
    <property type="protein sequence ID" value="NPU67190.1"/>
    <property type="molecule type" value="Genomic_DNA"/>
</dbReference>
<dbReference type="SMART" id="SM00387">
    <property type="entry name" value="HATPase_c"/>
    <property type="match status" value="1"/>
</dbReference>
<keyword evidence="5" id="KW-0418">Kinase</keyword>
<name>A0ABX2CID8_9BRAD</name>
<evidence type="ECO:0000259" key="9">
    <source>
        <dbReference type="PROSITE" id="PS50851"/>
    </source>
</evidence>
<comment type="catalytic activity">
    <reaction evidence="1">
        <text>ATP + protein L-histidine = ADP + protein N-phospho-L-histidine.</text>
        <dbReference type="EC" id="2.7.13.3"/>
    </reaction>
</comment>
<dbReference type="InterPro" id="IPR004358">
    <property type="entry name" value="Sig_transdc_His_kin-like_C"/>
</dbReference>
<evidence type="ECO:0000256" key="4">
    <source>
        <dbReference type="ARBA" id="ARBA00022679"/>
    </source>
</evidence>
<dbReference type="SUPFAM" id="SSF47226">
    <property type="entry name" value="Histidine-containing phosphotransfer domain, HPT domain"/>
    <property type="match status" value="1"/>
</dbReference>
<evidence type="ECO:0000313" key="11">
    <source>
        <dbReference type="EMBL" id="NPU67190.1"/>
    </source>
</evidence>
<dbReference type="Proteomes" id="UP000886476">
    <property type="component" value="Unassembled WGS sequence"/>
</dbReference>
<dbReference type="InterPro" id="IPR003594">
    <property type="entry name" value="HATPase_dom"/>
</dbReference>
<dbReference type="InterPro" id="IPR008207">
    <property type="entry name" value="Sig_transdc_His_kin_Hpt_dom"/>
</dbReference>
<dbReference type="Pfam" id="PF02518">
    <property type="entry name" value="HATPase_c"/>
    <property type="match status" value="1"/>
</dbReference>
<dbReference type="Pfam" id="PF01584">
    <property type="entry name" value="CheW"/>
    <property type="match status" value="1"/>
</dbReference>
<gene>
    <name evidence="11" type="ORF">HL667_19460</name>
</gene>
<evidence type="ECO:0000256" key="7">
    <source>
        <dbReference type="PROSITE-ProRule" id="PRU00110"/>
    </source>
</evidence>
<dbReference type="PRINTS" id="PR00344">
    <property type="entry name" value="BCTRLSENSOR"/>
</dbReference>
<dbReference type="InterPro" id="IPR036641">
    <property type="entry name" value="HPT_dom_sf"/>
</dbReference>
<reference evidence="11" key="1">
    <citation type="submission" date="2020-05" db="EMBL/GenBank/DDBJ databases">
        <title>Nod-independent and nitrogen-fixing Bradyrhizobium aeschynomene sp. nov. isolated from nodules of Aeschynomene indica.</title>
        <authorList>
            <person name="Zhang Z."/>
        </authorList>
    </citation>
    <scope>NUCLEOTIDE SEQUENCE</scope>
    <source>
        <strain evidence="11">83012</strain>
    </source>
</reference>
<dbReference type="PROSITE" id="PS50851">
    <property type="entry name" value="CHEW"/>
    <property type="match status" value="1"/>
</dbReference>
<evidence type="ECO:0000256" key="5">
    <source>
        <dbReference type="ARBA" id="ARBA00022777"/>
    </source>
</evidence>
<accession>A0ABX2CID8</accession>
<evidence type="ECO:0000256" key="2">
    <source>
        <dbReference type="ARBA" id="ARBA00012438"/>
    </source>
</evidence>
<feature type="domain" description="Histidine kinase" evidence="8">
    <location>
        <begin position="301"/>
        <end position="542"/>
    </location>
</feature>
<dbReference type="RefSeq" id="WP_172112291.1">
    <property type="nucleotide sequence ID" value="NZ_JABFDN010000006.1"/>
</dbReference>
<dbReference type="CDD" id="cd00088">
    <property type="entry name" value="HPT"/>
    <property type="match status" value="1"/>
</dbReference>
<dbReference type="Gene3D" id="3.30.565.10">
    <property type="entry name" value="Histidine kinase-like ATPase, C-terminal domain"/>
    <property type="match status" value="1"/>
</dbReference>
<evidence type="ECO:0000313" key="12">
    <source>
        <dbReference type="Proteomes" id="UP000886476"/>
    </source>
</evidence>
<keyword evidence="6" id="KW-0902">Two-component regulatory system</keyword>
<dbReference type="InterPro" id="IPR036061">
    <property type="entry name" value="CheW-like_dom_sf"/>
</dbReference>
<feature type="modified residue" description="Phosphohistidine" evidence="7">
    <location>
        <position position="44"/>
    </location>
</feature>
<dbReference type="InterPro" id="IPR036097">
    <property type="entry name" value="HisK_dim/P_sf"/>
</dbReference>
<evidence type="ECO:0000256" key="6">
    <source>
        <dbReference type="ARBA" id="ARBA00023012"/>
    </source>
</evidence>
<sequence>MNEFMEQFLLESRELVAQAIDDLLALGQNPADRDRLNGALRAFHTLKGGAGIVDFAAMARLLHAAEDVLAAGRSSEASIPPDVLDACLACLDLTSRWLDAMQARGETPIGAELDANDMIARLHASRDDDEHAQASLPEADDWLDRLDASALEAIGWPRTALRYVPDQDAFFQAHDPLAFVAALPNVISIDACLTGSAAALEIMNPFSCHLDLVVVMAASGEDVRAAAAGALGVTEIRELDPPGGVAVTTVLGEHSAAPAVEAIERSLMTTDPASVQAGLPLPAHSPAALRVAMSRIDTLVKLTGELIVLKNALGHSARLSQNDTTSGALAASLRQQHAQFERLATELQTAVLRIRVLPLRSVFRRFPKLVKEISASVGKSVRLVSEGDDTEADAMIVEALFEPLLHILRNAIDHGIEDPHSREAAGKPAMGTVVLRARRDAHSVVVDVRDDGGGVDVARVRAVAAERQIAGSGVLAAMADAEAANLIFLPGFSTASAITELSGRGVGMDTVKTNIERLGGRVVLETRDRVGTCISLVLPFSLMKTAIMTVEVAGQVCGLPLDTIVETTSVHRDRVIQIGSGHAVVLRNRTLPLIDLAHALGFRQERSASTEARIVVMSVETQMAGLEVDRLGERMDVMLTPMDGLLAGVRGIAGTSLLGDGRVLIVLNAEELLG</sequence>
<dbReference type="InterPro" id="IPR002545">
    <property type="entry name" value="CheW-lke_dom"/>
</dbReference>
<dbReference type="SUPFAM" id="SSF50341">
    <property type="entry name" value="CheW-like"/>
    <property type="match status" value="1"/>
</dbReference>
<dbReference type="InterPro" id="IPR051315">
    <property type="entry name" value="Bact_Chemotaxis_CheA"/>
</dbReference>
<feature type="domain" description="HPt" evidence="10">
    <location>
        <begin position="1"/>
        <end position="101"/>
    </location>
</feature>
<protein>
    <recommendedName>
        <fullName evidence="2">histidine kinase</fullName>
        <ecNumber evidence="2">2.7.13.3</ecNumber>
    </recommendedName>
</protein>
<dbReference type="Pfam" id="PF01627">
    <property type="entry name" value="Hpt"/>
    <property type="match status" value="1"/>
</dbReference>
<dbReference type="Gene3D" id="1.10.287.560">
    <property type="entry name" value="Histidine kinase CheA-like, homodimeric domain"/>
    <property type="match status" value="1"/>
</dbReference>
<dbReference type="InterPro" id="IPR036890">
    <property type="entry name" value="HATPase_C_sf"/>
</dbReference>